<dbReference type="GO" id="GO:0055085">
    <property type="term" value="P:transmembrane transport"/>
    <property type="evidence" value="ECO:0007669"/>
    <property type="project" value="InterPro"/>
</dbReference>
<dbReference type="Gene3D" id="3.40.50.300">
    <property type="entry name" value="P-loop containing nucleotide triphosphate hydrolases"/>
    <property type="match status" value="1"/>
</dbReference>
<feature type="transmembrane region" description="Helical" evidence="11">
    <location>
        <begin position="200"/>
        <end position="222"/>
    </location>
</feature>
<evidence type="ECO:0000256" key="6">
    <source>
        <dbReference type="ARBA" id="ARBA00022692"/>
    </source>
</evidence>
<dbReference type="Proteomes" id="UP000010931">
    <property type="component" value="Unassembled WGS sequence"/>
</dbReference>
<dbReference type="RefSeq" id="WP_006380294.1">
    <property type="nucleotide sequence ID" value="NZ_AEJB01000435.1"/>
</dbReference>
<evidence type="ECO:0000256" key="8">
    <source>
        <dbReference type="ARBA" id="ARBA00022840"/>
    </source>
</evidence>
<accession>L7F151</accession>
<dbReference type="SMART" id="SM00382">
    <property type="entry name" value="AAA"/>
    <property type="match status" value="1"/>
</dbReference>
<dbReference type="PROSITE" id="PS50893">
    <property type="entry name" value="ABC_TRANSPORTER_2"/>
    <property type="match status" value="1"/>
</dbReference>
<dbReference type="InterPro" id="IPR000515">
    <property type="entry name" value="MetI-like"/>
</dbReference>
<dbReference type="GO" id="GO:0005886">
    <property type="term" value="C:plasma membrane"/>
    <property type="evidence" value="ECO:0007669"/>
    <property type="project" value="UniProtKB-SubCell"/>
</dbReference>
<evidence type="ECO:0000256" key="1">
    <source>
        <dbReference type="ARBA" id="ARBA00004141"/>
    </source>
</evidence>
<evidence type="ECO:0000313" key="15">
    <source>
        <dbReference type="Proteomes" id="UP000010931"/>
    </source>
</evidence>
<comment type="subcellular location">
    <subcellularLocation>
        <location evidence="11">Cell membrane</location>
        <topology evidence="11">Multi-pass membrane protein</topology>
    </subcellularLocation>
    <subcellularLocation>
        <location evidence="2">Cell membrane</location>
        <topology evidence="2">Peripheral membrane protein</topology>
    </subcellularLocation>
    <subcellularLocation>
        <location evidence="1">Membrane</location>
        <topology evidence="1">Multi-pass membrane protein</topology>
    </subcellularLocation>
</comment>
<keyword evidence="4 11" id="KW-0813">Transport</keyword>
<keyword evidence="7" id="KW-0547">Nucleotide-binding</keyword>
<dbReference type="Gene3D" id="1.10.3720.10">
    <property type="entry name" value="MetI-like"/>
    <property type="match status" value="1"/>
</dbReference>
<proteinExistence type="inferred from homology"/>
<evidence type="ECO:0000256" key="9">
    <source>
        <dbReference type="ARBA" id="ARBA00022989"/>
    </source>
</evidence>
<evidence type="ECO:0000256" key="4">
    <source>
        <dbReference type="ARBA" id="ARBA00022448"/>
    </source>
</evidence>
<dbReference type="InterPro" id="IPR003593">
    <property type="entry name" value="AAA+_ATPase"/>
</dbReference>
<dbReference type="PATRIC" id="fig|698760.3.peg.6472"/>
<gene>
    <name evidence="14" type="ORF">STRTUCAR8_00171</name>
</gene>
<evidence type="ECO:0000256" key="10">
    <source>
        <dbReference type="ARBA" id="ARBA00023136"/>
    </source>
</evidence>
<dbReference type="GO" id="GO:0005524">
    <property type="term" value="F:ATP binding"/>
    <property type="evidence" value="ECO:0007669"/>
    <property type="project" value="UniProtKB-KW"/>
</dbReference>
<dbReference type="STRING" id="85558.T45_08454"/>
<dbReference type="InterPro" id="IPR027417">
    <property type="entry name" value="P-loop_NTPase"/>
</dbReference>
<evidence type="ECO:0000256" key="3">
    <source>
        <dbReference type="ARBA" id="ARBA00005417"/>
    </source>
</evidence>
<dbReference type="PROSITE" id="PS50928">
    <property type="entry name" value="ABC_TM1"/>
    <property type="match status" value="1"/>
</dbReference>
<feature type="transmembrane region" description="Helical" evidence="11">
    <location>
        <begin position="150"/>
        <end position="168"/>
    </location>
</feature>
<keyword evidence="5" id="KW-1003">Cell membrane</keyword>
<dbReference type="CDD" id="cd03257">
    <property type="entry name" value="ABC_NikE_OppD_transporters"/>
    <property type="match status" value="1"/>
</dbReference>
<feature type="transmembrane region" description="Helical" evidence="11">
    <location>
        <begin position="26"/>
        <end position="47"/>
    </location>
</feature>
<dbReference type="InterPro" id="IPR017871">
    <property type="entry name" value="ABC_transporter-like_CS"/>
</dbReference>
<dbReference type="InterPro" id="IPR050388">
    <property type="entry name" value="ABC_Ni/Peptide_Import"/>
</dbReference>
<comment type="caution">
    <text evidence="14">The sequence shown here is derived from an EMBL/GenBank/DDBJ whole genome shotgun (WGS) entry which is preliminary data.</text>
</comment>
<feature type="domain" description="ABC transporter" evidence="12">
    <location>
        <begin position="321"/>
        <end position="568"/>
    </location>
</feature>
<dbReference type="Pfam" id="PF12911">
    <property type="entry name" value="OppC_N"/>
    <property type="match status" value="1"/>
</dbReference>
<organism evidence="14 15">
    <name type="scientific">Streptomyces turgidiscabies (strain Car8)</name>
    <dbReference type="NCBI Taxonomy" id="698760"/>
    <lineage>
        <taxon>Bacteria</taxon>
        <taxon>Bacillati</taxon>
        <taxon>Actinomycetota</taxon>
        <taxon>Actinomycetes</taxon>
        <taxon>Kitasatosporales</taxon>
        <taxon>Streptomycetaceae</taxon>
        <taxon>Streptomyces</taxon>
    </lineage>
</organism>
<evidence type="ECO:0000313" key="14">
    <source>
        <dbReference type="EMBL" id="ELP64691.1"/>
    </source>
</evidence>
<keyword evidence="10 11" id="KW-0472">Membrane</keyword>
<dbReference type="PANTHER" id="PTHR43297:SF2">
    <property type="entry name" value="DIPEPTIDE TRANSPORT ATP-BINDING PROTEIN DPPD"/>
    <property type="match status" value="1"/>
</dbReference>
<keyword evidence="15" id="KW-1185">Reference proteome</keyword>
<dbReference type="InterPro" id="IPR003439">
    <property type="entry name" value="ABC_transporter-like_ATP-bd"/>
</dbReference>
<dbReference type="PANTHER" id="PTHR43297">
    <property type="entry name" value="OLIGOPEPTIDE TRANSPORT ATP-BINDING PROTEIN APPD"/>
    <property type="match status" value="1"/>
</dbReference>
<dbReference type="Pfam" id="PF00528">
    <property type="entry name" value="BPD_transp_1"/>
    <property type="match status" value="1"/>
</dbReference>
<dbReference type="EMBL" id="AEJB01000435">
    <property type="protein sequence ID" value="ELP64691.1"/>
    <property type="molecule type" value="Genomic_DNA"/>
</dbReference>
<dbReference type="SUPFAM" id="SSF52540">
    <property type="entry name" value="P-loop containing nucleoside triphosphate hydrolases"/>
    <property type="match status" value="1"/>
</dbReference>
<keyword evidence="6 11" id="KW-0812">Transmembrane</keyword>
<reference evidence="14 15" key="1">
    <citation type="journal article" date="2011" name="Plasmid">
        <title>Streptomyces turgidiscabies Car8 contains a modular pathogenicity island that shares virulence genes with other actinobacterial plant pathogens.</title>
        <authorList>
            <person name="Huguet-Tapia J.C."/>
            <person name="Badger J.H."/>
            <person name="Loria R."/>
            <person name="Pettis G.S."/>
        </authorList>
    </citation>
    <scope>NUCLEOTIDE SEQUENCE [LARGE SCALE GENOMIC DNA]</scope>
    <source>
        <strain evidence="14 15">Car8</strain>
    </source>
</reference>
<dbReference type="AlphaFoldDB" id="L7F151"/>
<dbReference type="SUPFAM" id="SSF161098">
    <property type="entry name" value="MetI-like"/>
    <property type="match status" value="1"/>
</dbReference>
<evidence type="ECO:0000256" key="5">
    <source>
        <dbReference type="ARBA" id="ARBA00022475"/>
    </source>
</evidence>
<dbReference type="InterPro" id="IPR035906">
    <property type="entry name" value="MetI-like_sf"/>
</dbReference>
<dbReference type="GO" id="GO:0016887">
    <property type="term" value="F:ATP hydrolysis activity"/>
    <property type="evidence" value="ECO:0007669"/>
    <property type="project" value="InterPro"/>
</dbReference>
<feature type="transmembrane region" description="Helical" evidence="11">
    <location>
        <begin position="125"/>
        <end position="144"/>
    </location>
</feature>
<comment type="similarity">
    <text evidence="11">Belongs to the binding-protein-dependent transport system permease family.</text>
</comment>
<dbReference type="GeneID" id="97405529"/>
<feature type="transmembrane region" description="Helical" evidence="11">
    <location>
        <begin position="257"/>
        <end position="279"/>
    </location>
</feature>
<feature type="transmembrane region" description="Helical" evidence="11">
    <location>
        <begin position="91"/>
        <end position="113"/>
    </location>
</feature>
<keyword evidence="8 14" id="KW-0067">ATP-binding</keyword>
<evidence type="ECO:0000256" key="2">
    <source>
        <dbReference type="ARBA" id="ARBA00004202"/>
    </source>
</evidence>
<sequence length="582" mass="61450">MTPPAAPAAATSEQALFVRLLRNPQAATCLAFVALVALVAIFAPLLAPYRATHTDLNAVDAAAFTPGHFLGGDASGRDVLSRLIWGTRQSALASLIVLGVSLAVGALSGLVAGFYRGRFEAASGFAADVVMSLPGVVLLIALYSLTGPDIPVAMAVFGLLVAPGYYRLVRGVVVGVRSELYVDAARVVGLSDLRIVGRHVLWAVRVPVVIQSSFVLAAGIGIEAGISFLGLGDANAGSWGVVLQQAFENIYNSPVGILWPSLLISVTILALILLGNALSDVLQASARSKPVTARQRRAALGGSATGGKQPAAAAEDVLLSLRGIRIAYPQGEELREVVHGVDLDVRRGEIHGLVGESGSGKSQIVFSILGILPREALTLAGSVRLDGADLLADERLMRSARGRRIAYVPQEPMSNLDPCFTIGRQLLYGLRATTGLGPREARERIIALLVKVGIKDPERVMGLYPHQVSGGMAQRVLICGAVASDPDIIVADEPTTALDVTVQAEVLELMRELARERGLAMIIVTHNLGVVADLCDTVSVMKDGQIVERAAVDDLFESPREPYTKELLSASRRVEVMETETP</sequence>
<evidence type="ECO:0000259" key="12">
    <source>
        <dbReference type="PROSITE" id="PS50893"/>
    </source>
</evidence>
<keyword evidence="9 11" id="KW-1133">Transmembrane helix</keyword>
<evidence type="ECO:0000256" key="7">
    <source>
        <dbReference type="ARBA" id="ARBA00022741"/>
    </source>
</evidence>
<evidence type="ECO:0000256" key="11">
    <source>
        <dbReference type="RuleBase" id="RU363032"/>
    </source>
</evidence>
<comment type="similarity">
    <text evidence="3">Belongs to the ABC transporter superfamily.</text>
</comment>
<feature type="domain" description="ABC transmembrane type-1" evidence="13">
    <location>
        <begin position="87"/>
        <end position="275"/>
    </location>
</feature>
<dbReference type="PROSITE" id="PS00211">
    <property type="entry name" value="ABC_TRANSPORTER_1"/>
    <property type="match status" value="1"/>
</dbReference>
<dbReference type="Pfam" id="PF00005">
    <property type="entry name" value="ABC_tran"/>
    <property type="match status" value="1"/>
</dbReference>
<dbReference type="InterPro" id="IPR025966">
    <property type="entry name" value="OppC_N"/>
</dbReference>
<name>L7F151_STRT8</name>
<protein>
    <submittedName>
        <fullName evidence="14">ABC transporter, ATP-binding protein</fullName>
    </submittedName>
</protein>
<dbReference type="CDD" id="cd06261">
    <property type="entry name" value="TM_PBP2"/>
    <property type="match status" value="1"/>
</dbReference>
<evidence type="ECO:0000259" key="13">
    <source>
        <dbReference type="PROSITE" id="PS50928"/>
    </source>
</evidence>